<sequence length="111" mass="12877">MRRLQISPAKMHTGVRVRPLFPAGQPPEIHQRTQSLRRQQRRQILNELNPTPRNDAVKSLAYEAECHIKDTIYGCVGFVSLLQHHLRQVQQEIKRAKKELATYIRPAAAEF</sequence>
<accession>A0A830C9P6</accession>
<dbReference type="Pfam" id="PF03195">
    <property type="entry name" value="LOB"/>
    <property type="match status" value="1"/>
</dbReference>
<dbReference type="AlphaFoldDB" id="A0A830C9P6"/>
<dbReference type="PANTHER" id="PTHR31301">
    <property type="entry name" value="LOB DOMAIN-CONTAINING PROTEIN 4-RELATED"/>
    <property type="match status" value="1"/>
</dbReference>
<name>A0A830C9P6_9LAMI</name>
<evidence type="ECO:0000259" key="2">
    <source>
        <dbReference type="PROSITE" id="PS50891"/>
    </source>
</evidence>
<organism evidence="3 4">
    <name type="scientific">Phtheirospermum japonicum</name>
    <dbReference type="NCBI Taxonomy" id="374723"/>
    <lineage>
        <taxon>Eukaryota</taxon>
        <taxon>Viridiplantae</taxon>
        <taxon>Streptophyta</taxon>
        <taxon>Embryophyta</taxon>
        <taxon>Tracheophyta</taxon>
        <taxon>Spermatophyta</taxon>
        <taxon>Magnoliopsida</taxon>
        <taxon>eudicotyledons</taxon>
        <taxon>Gunneridae</taxon>
        <taxon>Pentapetalae</taxon>
        <taxon>asterids</taxon>
        <taxon>lamiids</taxon>
        <taxon>Lamiales</taxon>
        <taxon>Orobanchaceae</taxon>
        <taxon>Orobanchaceae incertae sedis</taxon>
        <taxon>Phtheirospermum</taxon>
    </lineage>
</organism>
<dbReference type="InterPro" id="IPR004883">
    <property type="entry name" value="LOB"/>
</dbReference>
<gene>
    <name evidence="3" type="ORF">PHJA_001238100</name>
</gene>
<dbReference type="PANTHER" id="PTHR31301:SF68">
    <property type="entry name" value="LOB DOMAIN-CONTAINING PROTEIN 32-RELATED"/>
    <property type="match status" value="1"/>
</dbReference>
<proteinExistence type="inferred from homology"/>
<keyword evidence="4" id="KW-1185">Reference proteome</keyword>
<evidence type="ECO:0000313" key="3">
    <source>
        <dbReference type="EMBL" id="GFP90941.1"/>
    </source>
</evidence>
<evidence type="ECO:0000313" key="4">
    <source>
        <dbReference type="Proteomes" id="UP000653305"/>
    </source>
</evidence>
<evidence type="ECO:0000256" key="1">
    <source>
        <dbReference type="ARBA" id="ARBA00005474"/>
    </source>
</evidence>
<dbReference type="EMBL" id="BMAC01000230">
    <property type="protein sequence ID" value="GFP90941.1"/>
    <property type="molecule type" value="Genomic_DNA"/>
</dbReference>
<dbReference type="PROSITE" id="PS50891">
    <property type="entry name" value="LOB"/>
    <property type="match status" value="1"/>
</dbReference>
<feature type="domain" description="LOB" evidence="2">
    <location>
        <begin position="1"/>
        <end position="100"/>
    </location>
</feature>
<protein>
    <submittedName>
        <fullName evidence="3">LOB domain-containing protein 36</fullName>
    </submittedName>
</protein>
<dbReference type="OrthoDB" id="772606at2759"/>
<comment type="similarity">
    <text evidence="1">Belongs to the LOB domain-containing protein family.</text>
</comment>
<dbReference type="Proteomes" id="UP000653305">
    <property type="component" value="Unassembled WGS sequence"/>
</dbReference>
<comment type="caution">
    <text evidence="3">The sequence shown here is derived from an EMBL/GenBank/DDBJ whole genome shotgun (WGS) entry which is preliminary data.</text>
</comment>
<reference evidence="3" key="1">
    <citation type="submission" date="2020-07" db="EMBL/GenBank/DDBJ databases">
        <title>Ethylene signaling mediates host invasion by parasitic plants.</title>
        <authorList>
            <person name="Yoshida S."/>
        </authorList>
    </citation>
    <scope>NUCLEOTIDE SEQUENCE</scope>
    <source>
        <strain evidence="3">Okayama</strain>
    </source>
</reference>